<evidence type="ECO:0000256" key="7">
    <source>
        <dbReference type="ARBA" id="ARBA00023157"/>
    </source>
</evidence>
<evidence type="ECO:0000256" key="5">
    <source>
        <dbReference type="ARBA" id="ARBA00022622"/>
    </source>
</evidence>
<keyword evidence="7" id="KW-1015">Disulfide bond</keyword>
<evidence type="ECO:0000313" key="12">
    <source>
        <dbReference type="Proteomes" id="UP000624404"/>
    </source>
</evidence>
<evidence type="ECO:0000256" key="1">
    <source>
        <dbReference type="ARBA" id="ARBA00004589"/>
    </source>
</evidence>
<dbReference type="Proteomes" id="UP000624404">
    <property type="component" value="Unassembled WGS sequence"/>
</dbReference>
<evidence type="ECO:0000256" key="4">
    <source>
        <dbReference type="ARBA" id="ARBA00022525"/>
    </source>
</evidence>
<dbReference type="PROSITE" id="PS52012">
    <property type="entry name" value="CFEM"/>
    <property type="match status" value="1"/>
</dbReference>
<evidence type="ECO:0000256" key="3">
    <source>
        <dbReference type="ARBA" id="ARBA00010031"/>
    </source>
</evidence>
<reference evidence="11" key="1">
    <citation type="submission" date="2020-10" db="EMBL/GenBank/DDBJ databases">
        <authorList>
            <person name="Kusch S."/>
        </authorList>
    </citation>
    <scope>NUCLEOTIDE SEQUENCE</scope>
    <source>
        <strain evidence="11">SwB9</strain>
    </source>
</reference>
<organism evidence="11 12">
    <name type="scientific">Sclerotinia trifoliorum</name>
    <dbReference type="NCBI Taxonomy" id="28548"/>
    <lineage>
        <taxon>Eukaryota</taxon>
        <taxon>Fungi</taxon>
        <taxon>Dikarya</taxon>
        <taxon>Ascomycota</taxon>
        <taxon>Pezizomycotina</taxon>
        <taxon>Leotiomycetes</taxon>
        <taxon>Helotiales</taxon>
        <taxon>Sclerotiniaceae</taxon>
        <taxon>Sclerotinia</taxon>
    </lineage>
</organism>
<evidence type="ECO:0000256" key="8">
    <source>
        <dbReference type="ARBA" id="ARBA00023288"/>
    </source>
</evidence>
<proteinExistence type="inferred from homology"/>
<keyword evidence="5" id="KW-0336">GPI-anchor</keyword>
<keyword evidence="5" id="KW-0472">Membrane</keyword>
<keyword evidence="8" id="KW-0449">Lipoprotein</keyword>
<dbReference type="Pfam" id="PF05730">
    <property type="entry name" value="CFEM"/>
    <property type="match status" value="1"/>
</dbReference>
<dbReference type="AlphaFoldDB" id="A0A8H2ZPY2"/>
<keyword evidence="12" id="KW-1185">Reference proteome</keyword>
<evidence type="ECO:0000259" key="10">
    <source>
        <dbReference type="PROSITE" id="PS52012"/>
    </source>
</evidence>
<comment type="caution">
    <text evidence="11">The sequence shown here is derived from an EMBL/GenBank/DDBJ whole genome shotgun (WGS) entry which is preliminary data.</text>
</comment>
<protein>
    <submittedName>
        <fullName evidence="11">A2cf800a-bd15-469e-bf54-5c2029873197</fullName>
    </submittedName>
</protein>
<comment type="subcellular location">
    <subcellularLocation>
        <location evidence="1">Membrane</location>
        <topology evidence="1">Lipid-anchor</topology>
        <topology evidence="1">GPI-anchor</topology>
    </subcellularLocation>
    <subcellularLocation>
        <location evidence="2">Secreted</location>
    </subcellularLocation>
</comment>
<evidence type="ECO:0000256" key="2">
    <source>
        <dbReference type="ARBA" id="ARBA00004613"/>
    </source>
</evidence>
<name>A0A8H2ZPY2_9HELO</name>
<accession>A0A8H2ZPY2</accession>
<evidence type="ECO:0000256" key="6">
    <source>
        <dbReference type="ARBA" id="ARBA00022729"/>
    </source>
</evidence>
<evidence type="ECO:0000313" key="11">
    <source>
        <dbReference type="EMBL" id="CAD6444326.1"/>
    </source>
</evidence>
<sequence length="164" mass="17066">MPGFECTVQKEYPNAEYLERPNHNGANKNYIRAKSSNIHHPLSRNLPGTKHNNTIAHHAYLSLKTETMKFSHIAIGLGAASIVSAQSAACTSAVAAVPACGATCISSAVTKYCPGSVNNYACECASATFSSIKNDATSCVVKACGDATALQVLTAVNNVCAACV</sequence>
<keyword evidence="5" id="KW-0325">Glycoprotein</keyword>
<comment type="similarity">
    <text evidence="3">Belongs to the RBT5 family.</text>
</comment>
<dbReference type="GO" id="GO:0005576">
    <property type="term" value="C:extracellular region"/>
    <property type="evidence" value="ECO:0007669"/>
    <property type="project" value="UniProtKB-SubCell"/>
</dbReference>
<dbReference type="EMBL" id="CAJHIA010000011">
    <property type="protein sequence ID" value="CAD6444326.1"/>
    <property type="molecule type" value="Genomic_DNA"/>
</dbReference>
<keyword evidence="6" id="KW-0732">Signal</keyword>
<keyword evidence="4" id="KW-0964">Secreted</keyword>
<gene>
    <name evidence="11" type="ORF">SCLTRI_LOCUS4118</name>
</gene>
<dbReference type="OrthoDB" id="3767534at2759"/>
<feature type="domain" description="CFEM" evidence="10">
    <location>
        <begin position="72"/>
        <end position="164"/>
    </location>
</feature>
<dbReference type="InterPro" id="IPR008427">
    <property type="entry name" value="Extracellular_membr_CFEM_dom"/>
</dbReference>
<dbReference type="GO" id="GO:0098552">
    <property type="term" value="C:side of membrane"/>
    <property type="evidence" value="ECO:0007669"/>
    <property type="project" value="UniProtKB-KW"/>
</dbReference>
<evidence type="ECO:0000256" key="9">
    <source>
        <dbReference type="PROSITE-ProRule" id="PRU01356"/>
    </source>
</evidence>
<comment type="caution">
    <text evidence="9">Lacks conserved residue(s) required for the propagation of feature annotation.</text>
</comment>